<evidence type="ECO:0000256" key="1">
    <source>
        <dbReference type="SAM" id="MobiDB-lite"/>
    </source>
</evidence>
<name>A0A6J4MIH3_9BACT</name>
<accession>A0A6J4MIH3</accession>
<feature type="non-terminal residue" evidence="2">
    <location>
        <position position="1"/>
    </location>
</feature>
<dbReference type="AlphaFoldDB" id="A0A6J4MIH3"/>
<proteinExistence type="predicted"/>
<feature type="non-terminal residue" evidence="2">
    <location>
        <position position="104"/>
    </location>
</feature>
<evidence type="ECO:0000313" key="2">
    <source>
        <dbReference type="EMBL" id="CAA9358545.1"/>
    </source>
</evidence>
<organism evidence="2">
    <name type="scientific">uncultured Gemmatimonadota bacterium</name>
    <dbReference type="NCBI Taxonomy" id="203437"/>
    <lineage>
        <taxon>Bacteria</taxon>
        <taxon>Pseudomonadati</taxon>
        <taxon>Gemmatimonadota</taxon>
        <taxon>environmental samples</taxon>
    </lineage>
</organism>
<gene>
    <name evidence="2" type="ORF">AVDCRST_MAG89-3593</name>
</gene>
<dbReference type="EMBL" id="CADCTV010000750">
    <property type="protein sequence ID" value="CAA9358545.1"/>
    <property type="molecule type" value="Genomic_DNA"/>
</dbReference>
<feature type="compositionally biased region" description="Low complexity" evidence="1">
    <location>
        <begin position="62"/>
        <end position="71"/>
    </location>
</feature>
<protein>
    <submittedName>
        <fullName evidence="2">Uncharacterized protein</fullName>
    </submittedName>
</protein>
<reference evidence="2" key="1">
    <citation type="submission" date="2020-02" db="EMBL/GenBank/DDBJ databases">
        <authorList>
            <person name="Meier V. D."/>
        </authorList>
    </citation>
    <scope>NUCLEOTIDE SEQUENCE</scope>
    <source>
        <strain evidence="2">AVDCRST_MAG89</strain>
    </source>
</reference>
<feature type="compositionally biased region" description="Basic residues" evidence="1">
    <location>
        <begin position="12"/>
        <end position="21"/>
    </location>
</feature>
<sequence>ERTSPPPSRVRAGLRKRHRAAARPQGRRADGTRSAAPGHPRGTGEHRRAVGGAGLGRRAIRARAGSPAGRRFGARRHRAGPRRPPGAALRGPHHRRPAPHRDGM</sequence>
<feature type="compositionally biased region" description="Basic residues" evidence="1">
    <location>
        <begin position="72"/>
        <end position="81"/>
    </location>
</feature>
<feature type="region of interest" description="Disordered" evidence="1">
    <location>
        <begin position="1"/>
        <end position="104"/>
    </location>
</feature>